<gene>
    <name evidence="2" type="ORF">ColLi_04120</name>
</gene>
<organism evidence="2 3">
    <name type="scientific">Colletotrichum liriopes</name>
    <dbReference type="NCBI Taxonomy" id="708192"/>
    <lineage>
        <taxon>Eukaryota</taxon>
        <taxon>Fungi</taxon>
        <taxon>Dikarya</taxon>
        <taxon>Ascomycota</taxon>
        <taxon>Pezizomycotina</taxon>
        <taxon>Sordariomycetes</taxon>
        <taxon>Hypocreomycetidae</taxon>
        <taxon>Glomerellales</taxon>
        <taxon>Glomerellaceae</taxon>
        <taxon>Colletotrichum</taxon>
        <taxon>Colletotrichum spaethianum species complex</taxon>
    </lineage>
</organism>
<sequence>MLLLIHLNLTLTLSQPPQRDPFLPEPGLLSPPLALLHNVPPPPPITTIITTEVNNSNTAPTPDSPPLQLPPPPPPPLLAPSKNCSRNMIMKLQT</sequence>
<reference evidence="2 3" key="1">
    <citation type="submission" date="2021-07" db="EMBL/GenBank/DDBJ databases">
        <title>Genome data of Colletotrichum spaethianum.</title>
        <authorList>
            <person name="Utami Y.D."/>
            <person name="Hiruma K."/>
        </authorList>
    </citation>
    <scope>NUCLEOTIDE SEQUENCE [LARGE SCALE GENOMIC DNA]</scope>
    <source>
        <strain evidence="2 3">MAFF 242679</strain>
    </source>
</reference>
<protein>
    <submittedName>
        <fullName evidence="2">Uncharacterized protein</fullName>
    </submittedName>
</protein>
<evidence type="ECO:0000313" key="3">
    <source>
        <dbReference type="Proteomes" id="UP001055172"/>
    </source>
</evidence>
<name>A0AA37LR52_9PEZI</name>
<comment type="caution">
    <text evidence="2">The sequence shown here is derived from an EMBL/GenBank/DDBJ whole genome shotgun (WGS) entry which is preliminary data.</text>
</comment>
<evidence type="ECO:0000313" key="2">
    <source>
        <dbReference type="EMBL" id="GJC81282.1"/>
    </source>
</evidence>
<feature type="region of interest" description="Disordered" evidence="1">
    <location>
        <begin position="52"/>
        <end position="82"/>
    </location>
</feature>
<evidence type="ECO:0000256" key="1">
    <source>
        <dbReference type="SAM" id="MobiDB-lite"/>
    </source>
</evidence>
<dbReference type="Proteomes" id="UP001055172">
    <property type="component" value="Unassembled WGS sequence"/>
</dbReference>
<feature type="compositionally biased region" description="Pro residues" evidence="1">
    <location>
        <begin position="62"/>
        <end position="78"/>
    </location>
</feature>
<accession>A0AA37LR52</accession>
<keyword evidence="3" id="KW-1185">Reference proteome</keyword>
<dbReference type="EMBL" id="BPPX01000007">
    <property type="protein sequence ID" value="GJC81282.1"/>
    <property type="molecule type" value="Genomic_DNA"/>
</dbReference>
<proteinExistence type="predicted"/>
<dbReference type="AlphaFoldDB" id="A0AA37LR52"/>